<feature type="non-terminal residue" evidence="4">
    <location>
        <position position="1"/>
    </location>
</feature>
<dbReference type="PANTHER" id="PTHR33375:SF1">
    <property type="entry name" value="CHROMOSOME-PARTITIONING PROTEIN PARB-RELATED"/>
    <property type="match status" value="1"/>
</dbReference>
<evidence type="ECO:0000259" key="3">
    <source>
        <dbReference type="Pfam" id="PF23552"/>
    </source>
</evidence>
<dbReference type="InterPro" id="IPR041468">
    <property type="entry name" value="HTH_ParB/Spo0J"/>
</dbReference>
<feature type="domain" description="ParB/Spo0J HTH" evidence="2">
    <location>
        <begin position="2"/>
        <end position="75"/>
    </location>
</feature>
<reference evidence="4" key="1">
    <citation type="journal article" date="2014" name="Front. Microbiol.">
        <title>High frequency of phylogenetically diverse reductive dehalogenase-homologous genes in deep subseafloor sedimentary metagenomes.</title>
        <authorList>
            <person name="Kawai M."/>
            <person name="Futagami T."/>
            <person name="Toyoda A."/>
            <person name="Takaki Y."/>
            <person name="Nishi S."/>
            <person name="Hori S."/>
            <person name="Arai W."/>
            <person name="Tsubouchi T."/>
            <person name="Morono Y."/>
            <person name="Uchiyama I."/>
            <person name="Ito T."/>
            <person name="Fujiyama A."/>
            <person name="Inagaki F."/>
            <person name="Takami H."/>
        </authorList>
    </citation>
    <scope>NUCLEOTIDE SEQUENCE</scope>
    <source>
        <strain evidence="4">Expedition CK06-06</strain>
    </source>
</reference>
<dbReference type="GO" id="GO:0005694">
    <property type="term" value="C:chromosome"/>
    <property type="evidence" value="ECO:0007669"/>
    <property type="project" value="TreeGrafter"/>
</dbReference>
<dbReference type="AlphaFoldDB" id="X1FUE2"/>
<evidence type="ECO:0000256" key="1">
    <source>
        <dbReference type="ARBA" id="ARBA00023125"/>
    </source>
</evidence>
<gene>
    <name evidence="4" type="ORF">S03H2_33592</name>
</gene>
<comment type="caution">
    <text evidence="4">The sequence shown here is derived from an EMBL/GenBank/DDBJ whole genome shotgun (WGS) entry which is preliminary data.</text>
</comment>
<dbReference type="InterPro" id="IPR057240">
    <property type="entry name" value="ParB_dimer_C"/>
</dbReference>
<dbReference type="Pfam" id="PF23552">
    <property type="entry name" value="ParB_C"/>
    <property type="match status" value="1"/>
</dbReference>
<dbReference type="SUPFAM" id="SSF109709">
    <property type="entry name" value="KorB DNA-binding domain-like"/>
    <property type="match status" value="1"/>
</dbReference>
<evidence type="ECO:0000313" key="4">
    <source>
        <dbReference type="EMBL" id="GAH49276.1"/>
    </source>
</evidence>
<dbReference type="GO" id="GO:0007059">
    <property type="term" value="P:chromosome segregation"/>
    <property type="evidence" value="ECO:0007669"/>
    <property type="project" value="TreeGrafter"/>
</dbReference>
<sequence>TSKRIAKDRSTIANFLRLLKLRAIIQQDLIGGRLTTGHARVLISIESPLAQKEIRGLIIKKSLSVRQTEALVKKTLAPKKLKRQRDGTDYYIESLAKDLQRSLGTKVAIKRKGEKGKIIIEFYSDEDLGRLIDRLM</sequence>
<dbReference type="PANTHER" id="PTHR33375">
    <property type="entry name" value="CHROMOSOME-PARTITIONING PROTEIN PARB-RELATED"/>
    <property type="match status" value="1"/>
</dbReference>
<accession>X1FUE2</accession>
<keyword evidence="1" id="KW-0238">DNA-binding</keyword>
<dbReference type="Pfam" id="PF17762">
    <property type="entry name" value="HTH_ParB"/>
    <property type="match status" value="1"/>
</dbReference>
<dbReference type="GO" id="GO:0003677">
    <property type="term" value="F:DNA binding"/>
    <property type="evidence" value="ECO:0007669"/>
    <property type="project" value="UniProtKB-KW"/>
</dbReference>
<name>X1FUE2_9ZZZZ</name>
<dbReference type="Gene3D" id="1.10.10.2830">
    <property type="match status" value="1"/>
</dbReference>
<feature type="domain" description="ParB C-terminal dimerisation" evidence="3">
    <location>
        <begin position="92"/>
        <end position="135"/>
    </location>
</feature>
<dbReference type="EMBL" id="BARU01020454">
    <property type="protein sequence ID" value="GAH49276.1"/>
    <property type="molecule type" value="Genomic_DNA"/>
</dbReference>
<proteinExistence type="predicted"/>
<evidence type="ECO:0000259" key="2">
    <source>
        <dbReference type="Pfam" id="PF17762"/>
    </source>
</evidence>
<dbReference type="GO" id="GO:0045881">
    <property type="term" value="P:positive regulation of sporulation resulting in formation of a cellular spore"/>
    <property type="evidence" value="ECO:0007669"/>
    <property type="project" value="TreeGrafter"/>
</dbReference>
<organism evidence="4">
    <name type="scientific">marine sediment metagenome</name>
    <dbReference type="NCBI Taxonomy" id="412755"/>
    <lineage>
        <taxon>unclassified sequences</taxon>
        <taxon>metagenomes</taxon>
        <taxon>ecological metagenomes</taxon>
    </lineage>
</organism>
<protein>
    <submittedName>
        <fullName evidence="4">Uncharacterized protein</fullName>
    </submittedName>
</protein>
<dbReference type="InterPro" id="IPR050336">
    <property type="entry name" value="Chromosome_partition/occlusion"/>
</dbReference>